<organism evidence="1">
    <name type="scientific">Siphoviridae sp. ctgN495</name>
    <dbReference type="NCBI Taxonomy" id="2825608"/>
    <lineage>
        <taxon>Viruses</taxon>
        <taxon>Duplodnaviria</taxon>
        <taxon>Heunggongvirae</taxon>
        <taxon>Uroviricota</taxon>
        <taxon>Caudoviricetes</taxon>
    </lineage>
</organism>
<sequence length="43" mass="4876">MPFFTFKQRSPLAPIGQVLFIQERTKPSFSPVVGPSILDIKRT</sequence>
<accession>A0A8S5UCG4</accession>
<dbReference type="EMBL" id="BK016063">
    <property type="protein sequence ID" value="DAF92140.1"/>
    <property type="molecule type" value="Genomic_DNA"/>
</dbReference>
<proteinExistence type="predicted"/>
<protein>
    <submittedName>
        <fullName evidence="1">Uncharacterized protein</fullName>
    </submittedName>
</protein>
<reference evidence="1" key="1">
    <citation type="journal article" date="2021" name="Proc. Natl. Acad. Sci. U.S.A.">
        <title>A Catalog of Tens of Thousands of Viruses from Human Metagenomes Reveals Hidden Associations with Chronic Diseases.</title>
        <authorList>
            <person name="Tisza M.J."/>
            <person name="Buck C.B."/>
        </authorList>
    </citation>
    <scope>NUCLEOTIDE SEQUENCE</scope>
    <source>
        <strain evidence="1">CtgN495</strain>
    </source>
</reference>
<evidence type="ECO:0000313" key="1">
    <source>
        <dbReference type="EMBL" id="DAF92140.1"/>
    </source>
</evidence>
<name>A0A8S5UCG4_9CAUD</name>